<evidence type="ECO:0000313" key="2">
    <source>
        <dbReference type="EMBL" id="KAK3767544.1"/>
    </source>
</evidence>
<comment type="caution">
    <text evidence="2">The sequence shown here is derived from an EMBL/GenBank/DDBJ whole genome shotgun (WGS) entry which is preliminary data.</text>
</comment>
<gene>
    <name evidence="2" type="ORF">RRG08_003976</name>
</gene>
<evidence type="ECO:0000313" key="3">
    <source>
        <dbReference type="Proteomes" id="UP001283361"/>
    </source>
</evidence>
<dbReference type="PANTHER" id="PTHR46488">
    <property type="entry name" value="AP-5 COMPLEX SUBUNIT ZETA-1"/>
    <property type="match status" value="1"/>
</dbReference>
<dbReference type="PANTHER" id="PTHR46488:SF1">
    <property type="entry name" value="AP-5 COMPLEX SUBUNIT ZETA-1"/>
    <property type="match status" value="1"/>
</dbReference>
<dbReference type="EMBL" id="JAWDGP010004140">
    <property type="protein sequence ID" value="KAK3767544.1"/>
    <property type="molecule type" value="Genomic_DNA"/>
</dbReference>
<dbReference type="GO" id="GO:0044599">
    <property type="term" value="C:AP-5 adaptor complex"/>
    <property type="evidence" value="ECO:0007669"/>
    <property type="project" value="InterPro"/>
</dbReference>
<name>A0AAE0ZDQ9_9GAST</name>
<dbReference type="Proteomes" id="UP001283361">
    <property type="component" value="Unassembled WGS sequence"/>
</dbReference>
<organism evidence="2 3">
    <name type="scientific">Elysia crispata</name>
    <name type="common">lettuce slug</name>
    <dbReference type="NCBI Taxonomy" id="231223"/>
    <lineage>
        <taxon>Eukaryota</taxon>
        <taxon>Metazoa</taxon>
        <taxon>Spiralia</taxon>
        <taxon>Lophotrochozoa</taxon>
        <taxon>Mollusca</taxon>
        <taxon>Gastropoda</taxon>
        <taxon>Heterobranchia</taxon>
        <taxon>Euthyneura</taxon>
        <taxon>Panpulmonata</taxon>
        <taxon>Sacoglossa</taxon>
        <taxon>Placobranchoidea</taxon>
        <taxon>Plakobranchidae</taxon>
        <taxon>Elysia</taxon>
    </lineage>
</organism>
<keyword evidence="3" id="KW-1185">Reference proteome</keyword>
<dbReference type="Pfam" id="PF25154">
    <property type="entry name" value="TPR_AP5Z1_C"/>
    <property type="match status" value="1"/>
</dbReference>
<dbReference type="InterPro" id="IPR056856">
    <property type="entry name" value="TPR_AP5Z1_C"/>
</dbReference>
<dbReference type="InterPro" id="IPR028222">
    <property type="entry name" value="AP5Z1"/>
</dbReference>
<reference evidence="2" key="1">
    <citation type="journal article" date="2023" name="G3 (Bethesda)">
        <title>A reference genome for the long-term kleptoplast-retaining sea slug Elysia crispata morphotype clarki.</title>
        <authorList>
            <person name="Eastman K.E."/>
            <person name="Pendleton A.L."/>
            <person name="Shaikh M.A."/>
            <person name="Suttiyut T."/>
            <person name="Ogas R."/>
            <person name="Tomko P."/>
            <person name="Gavelis G."/>
            <person name="Widhalm J.R."/>
            <person name="Wisecaver J.H."/>
        </authorList>
    </citation>
    <scope>NUCLEOTIDE SEQUENCE</scope>
    <source>
        <strain evidence="2">ECLA1</strain>
    </source>
</reference>
<protein>
    <recommendedName>
        <fullName evidence="1">AP-5 complex subunit zeta-1 C-terminal TPR domain-containing protein</fullName>
    </recommendedName>
</protein>
<feature type="domain" description="AP-5 complex subunit zeta-1 C-terminal TPR" evidence="1">
    <location>
        <begin position="1"/>
        <end position="335"/>
    </location>
</feature>
<proteinExistence type="predicted"/>
<dbReference type="AlphaFoldDB" id="A0AAE0ZDQ9"/>
<sequence length="341" mass="38060">MNFETSIEIFHLLLDLPCITASLEVMEKAKKMEASTQSVDSQPANSVEAFHNVRYKPLFLYITRSKGGQGDTIDRLSHLHAVLIEGLSSTRVMVCCQLVPILLRIWFQFVLESEDPTFLAQLIPVIIERSGILVAVHELITDVHKIFADQIVTLMQAYPSIVTIQQTDIREFIQTTANMAGRVQMYSNMVYVIGEFTSPAYCSDCTSETIGRFYEGLEVVAYELLGQLSSQEHDAGIPKVLSTIVASLAKLASRCQDLIPRAILCLTKVVKQENLIMVNPTTKSFIVQKSASLIALLKNPDTASIILNPDPEIYTALWHQNNTSMSTILRGIDRILKLNVE</sequence>
<evidence type="ECO:0000259" key="1">
    <source>
        <dbReference type="Pfam" id="PF25154"/>
    </source>
</evidence>
<accession>A0AAE0ZDQ9</accession>